<dbReference type="EMBL" id="KV407457">
    <property type="protein sequence ID" value="KZF23413.1"/>
    <property type="molecule type" value="Genomic_DNA"/>
</dbReference>
<feature type="compositionally biased region" description="Basic and acidic residues" evidence="1">
    <location>
        <begin position="72"/>
        <end position="86"/>
    </location>
</feature>
<gene>
    <name evidence="3" type="ORF">L228DRAFT_260244</name>
</gene>
<reference evidence="3 4" key="1">
    <citation type="journal article" date="2016" name="Fungal Biol.">
        <title>The genome of Xylona heveae provides a window into fungal endophytism.</title>
        <authorList>
            <person name="Gazis R."/>
            <person name="Kuo A."/>
            <person name="Riley R."/>
            <person name="LaButti K."/>
            <person name="Lipzen A."/>
            <person name="Lin J."/>
            <person name="Amirebrahimi M."/>
            <person name="Hesse C.N."/>
            <person name="Spatafora J.W."/>
            <person name="Henrissat B."/>
            <person name="Hainaut M."/>
            <person name="Grigoriev I.V."/>
            <person name="Hibbett D.S."/>
        </authorList>
    </citation>
    <scope>NUCLEOTIDE SEQUENCE [LARGE SCALE GENOMIC DNA]</scope>
    <source>
        <strain evidence="3 4">TC161</strain>
    </source>
</reference>
<sequence>MPMFHDPGDLTHPDPPPSSAMPDSIWRPSPQRPSAETMRAGNLEKSIQSVVMDTGIPPDESQVEPNRPGLETTDRRELIRRIKRGESPTWIPNNPLQDYLRDSTKPDNESNNRPNPPVLSTSPTDDYGEPAAPESEKVKELNGERLGLPAEIQRPRSALHSGDFTQQPPATETGLPALHTPEHQSNHEPEHASKILQRPPWPEIAFPHHPVPNFQDDPRFPPPQPISSSPDASFPRLGIPSLSSFSSGFILKTPTSPLVQQSNNTDLDFSAKTKPIEISPTSKKGDRRHTMPPHARYSLQASPDLHATKTHAARFNPSLRREGTFPYQAHQPRRSISNQVTLQPASTSHSPSFLRVRRPSLSSDTYPLHHAPMVGSYEESILHGRMSTTPSRPLNFVAQIGVLGKGNCKANLRCPPHVSVPFPAVFYSYGAGSARTSSSAEDGPSPYVGLIDLENHLPSSEEASEVKKKKQLHERALQMNRVEPSAFHDHKEAPGCIAMVDPTDRRRKEKKGRRSTSPKAPPGGSYRIPQQGQLQIVIKNPNKTAVKLFLVPYDLSGMEPGTKTFVRQRSYSAGPIIEKPVTSRPDLPQTPGPGDKPTLRYMIHLHICCPSKGRFYLYKSIRVVFANRVPDGKERLLNDIQVPEPKYSSYKPRRESTLLNSPHGTTHALGSERSAWRRSVGAHNPSAFHSSERMPPFFHFPPHDSMGHNNAFHHPEYASISPTQPAPVESIRPLSWMSPHLLSATDHVNVQASSHDQDSLASSYHPSRLPLSPAQPMDFGHDTASPSLWNDRHANDLTINDVDNDYGKLDKHHPSYGNNRFSPSAAPFGSDSSPGESLLARKLRDLGMRRASEDEDDRSIL</sequence>
<evidence type="ECO:0000313" key="3">
    <source>
        <dbReference type="EMBL" id="KZF23413.1"/>
    </source>
</evidence>
<dbReference type="Proteomes" id="UP000076632">
    <property type="component" value="Unassembled WGS sequence"/>
</dbReference>
<dbReference type="PANTHER" id="PTHR13199:SF11">
    <property type="entry name" value="PROTEIN ATOSSA"/>
    <property type="match status" value="1"/>
</dbReference>
<dbReference type="STRING" id="1328760.A0A165HF09"/>
<dbReference type="InterPro" id="IPR025261">
    <property type="entry name" value="Atos-like_cons_dom"/>
</dbReference>
<dbReference type="Pfam" id="PF13915">
    <property type="entry name" value="DUF4210"/>
    <property type="match status" value="1"/>
</dbReference>
<keyword evidence="4" id="KW-1185">Reference proteome</keyword>
<feature type="domain" description="Atos-like conserved" evidence="2">
    <location>
        <begin position="373"/>
        <end position="448"/>
    </location>
</feature>
<evidence type="ECO:0000313" key="4">
    <source>
        <dbReference type="Proteomes" id="UP000076632"/>
    </source>
</evidence>
<dbReference type="Pfam" id="PF13889">
    <property type="entry name" value="Chromosome_seg"/>
    <property type="match status" value="1"/>
</dbReference>
<feature type="compositionally biased region" description="Basic and acidic residues" evidence="1">
    <location>
        <begin position="842"/>
        <end position="861"/>
    </location>
</feature>
<dbReference type="InterPro" id="IPR051506">
    <property type="entry name" value="ATOS_Transcription_Regulators"/>
</dbReference>
<evidence type="ECO:0000259" key="2">
    <source>
        <dbReference type="SMART" id="SM01177"/>
    </source>
</evidence>
<feature type="region of interest" description="Disordered" evidence="1">
    <location>
        <begin position="810"/>
        <end position="861"/>
    </location>
</feature>
<feature type="compositionally biased region" description="Polar residues" evidence="1">
    <location>
        <begin position="334"/>
        <end position="351"/>
    </location>
</feature>
<dbReference type="GeneID" id="28899380"/>
<dbReference type="OMA" id="CKANLKC"/>
<feature type="compositionally biased region" description="Basic and acidic residues" evidence="1">
    <location>
        <begin position="99"/>
        <end position="110"/>
    </location>
</feature>
<dbReference type="InterPro" id="IPR033473">
    <property type="entry name" value="Atos-like_C"/>
</dbReference>
<feature type="compositionally biased region" description="Basic residues" evidence="1">
    <location>
        <begin position="505"/>
        <end position="516"/>
    </location>
</feature>
<feature type="compositionally biased region" description="Basic and acidic residues" evidence="1">
    <location>
        <begin position="180"/>
        <end position="193"/>
    </location>
</feature>
<feature type="compositionally biased region" description="Basic and acidic residues" evidence="1">
    <location>
        <begin position="134"/>
        <end position="143"/>
    </location>
</feature>
<feature type="compositionally biased region" description="Polar residues" evidence="1">
    <location>
        <begin position="750"/>
        <end position="765"/>
    </location>
</feature>
<accession>A0A165HF09</accession>
<dbReference type="InParanoid" id="A0A165HF09"/>
<protein>
    <recommendedName>
        <fullName evidence="2">Atos-like conserved domain-containing protein</fullName>
    </recommendedName>
</protein>
<feature type="compositionally biased region" description="Polar residues" evidence="1">
    <location>
        <begin position="111"/>
        <end position="124"/>
    </location>
</feature>
<organism evidence="3 4">
    <name type="scientific">Xylona heveae (strain CBS 132557 / TC161)</name>
    <dbReference type="NCBI Taxonomy" id="1328760"/>
    <lineage>
        <taxon>Eukaryota</taxon>
        <taxon>Fungi</taxon>
        <taxon>Dikarya</taxon>
        <taxon>Ascomycota</taxon>
        <taxon>Pezizomycotina</taxon>
        <taxon>Xylonomycetes</taxon>
        <taxon>Xylonales</taxon>
        <taxon>Xylonaceae</taxon>
        <taxon>Xylona</taxon>
    </lineage>
</organism>
<dbReference type="RefSeq" id="XP_018188968.1">
    <property type="nucleotide sequence ID" value="XM_018334243.1"/>
</dbReference>
<feature type="region of interest" description="Disordered" evidence="1">
    <location>
        <begin position="1"/>
        <end position="235"/>
    </location>
</feature>
<dbReference type="AlphaFoldDB" id="A0A165HF09"/>
<dbReference type="OrthoDB" id="8625101at2759"/>
<name>A0A165HF09_XYLHT</name>
<proteinExistence type="predicted"/>
<feature type="region of interest" description="Disordered" evidence="1">
    <location>
        <begin position="654"/>
        <end position="676"/>
    </location>
</feature>
<dbReference type="PANTHER" id="PTHR13199">
    <property type="entry name" value="GH03947P"/>
    <property type="match status" value="1"/>
</dbReference>
<feature type="region of interest" description="Disordered" evidence="1">
    <location>
        <begin position="750"/>
        <end position="769"/>
    </location>
</feature>
<evidence type="ECO:0000256" key="1">
    <source>
        <dbReference type="SAM" id="MobiDB-lite"/>
    </source>
</evidence>
<dbReference type="SMART" id="SM01177">
    <property type="entry name" value="DUF4210"/>
    <property type="match status" value="1"/>
</dbReference>
<feature type="compositionally biased region" description="Basic and acidic residues" evidence="1">
    <location>
        <begin position="1"/>
        <end position="12"/>
    </location>
</feature>
<feature type="region of interest" description="Disordered" evidence="1">
    <location>
        <begin position="329"/>
        <end position="353"/>
    </location>
</feature>
<feature type="region of interest" description="Disordered" evidence="1">
    <location>
        <begin position="483"/>
        <end position="530"/>
    </location>
</feature>